<dbReference type="AlphaFoldDB" id="A0A9W5QLU8"/>
<dbReference type="SUPFAM" id="SSF56563">
    <property type="entry name" value="Major capsid protein gp5"/>
    <property type="match status" value="1"/>
</dbReference>
<dbReference type="Gene3D" id="3.30.2400.10">
    <property type="entry name" value="Major capsid protein gp5"/>
    <property type="match status" value="1"/>
</dbReference>
<comment type="subcellular location">
    <subcellularLocation>
        <location evidence="1">Virion</location>
    </subcellularLocation>
</comment>
<dbReference type="Gene3D" id="3.30.2320.10">
    <property type="entry name" value="hypothetical protein PF0899 domain"/>
    <property type="match status" value="1"/>
</dbReference>
<dbReference type="Proteomes" id="UP000013989">
    <property type="component" value="Unassembled WGS sequence"/>
</dbReference>
<proteinExistence type="predicted"/>
<feature type="coiled-coil region" evidence="2">
    <location>
        <begin position="5"/>
        <end position="58"/>
    </location>
</feature>
<sequence length="390" mass="43620">MPKELRELLNKIQNKKAAARELLAQKKLEEAEQLTNEIKDLQKEFDIASALYEDEKNNIPTDPIPQPQNNTVKPADAFVNAMKAAVGKHKLTDDEKEVLNATTMTEGVPSDGGLTVPKDIRTAIKELRRSAPDALENYVNVESVSTLTGSRVIEVEADYIPFDNIDEAADFPEMESPKFEDIQFAVKKKGGILKFSKELLADTAENIQGYVRKWTGKKSKATRNALILKAINDNFGTTKVPVSKVDDLKDIFNVKLDTAFETTAIAIMNQDAFNYLDKLKDSDGKYILQPDPTMATKKLLFGKYPIVVLSNKTLKTDSKTKKVPMYFGDLKEAITVFDREALFIEFSEQALDLWGKDLVGMKVRERLDVKPVDKKALVVGELTLAEQTQA</sequence>
<dbReference type="RefSeq" id="WP_001123701.1">
    <property type="nucleotide sequence ID" value="NZ_KB976789.1"/>
</dbReference>
<dbReference type="InterPro" id="IPR054612">
    <property type="entry name" value="Phage_capsid-like_C"/>
</dbReference>
<dbReference type="Pfam" id="PF05065">
    <property type="entry name" value="Phage_capsid"/>
    <property type="match status" value="1"/>
</dbReference>
<name>A0A9W5QLU8_BACCE</name>
<accession>A0A9W5QLU8</accession>
<protein>
    <submittedName>
        <fullName evidence="4">HK97 family phage major capsid protein</fullName>
    </submittedName>
</protein>
<evidence type="ECO:0000259" key="3">
    <source>
        <dbReference type="Pfam" id="PF05065"/>
    </source>
</evidence>
<gene>
    <name evidence="4" type="ORF">IGU_05785</name>
</gene>
<feature type="domain" description="Phage capsid-like C-terminal" evidence="3">
    <location>
        <begin position="112"/>
        <end position="381"/>
    </location>
</feature>
<organism evidence="4 5">
    <name type="scientific">Bacillus cereus ISP2954</name>
    <dbReference type="NCBI Taxonomy" id="1053215"/>
    <lineage>
        <taxon>Bacteria</taxon>
        <taxon>Bacillati</taxon>
        <taxon>Bacillota</taxon>
        <taxon>Bacilli</taxon>
        <taxon>Bacillales</taxon>
        <taxon>Bacillaceae</taxon>
        <taxon>Bacillus</taxon>
        <taxon>Bacillus cereus group</taxon>
    </lineage>
</organism>
<evidence type="ECO:0000256" key="1">
    <source>
        <dbReference type="ARBA" id="ARBA00004328"/>
    </source>
</evidence>
<dbReference type="EMBL" id="AHEJ01000013">
    <property type="protein sequence ID" value="EOP74022.1"/>
    <property type="molecule type" value="Genomic_DNA"/>
</dbReference>
<reference evidence="4 5" key="1">
    <citation type="submission" date="2012-12" db="EMBL/GenBank/DDBJ databases">
        <title>The Genome Sequence of Bacillus cereus ISP2954.</title>
        <authorList>
            <consortium name="The Broad Institute Genome Sequencing Platform"/>
            <consortium name="The Broad Institute Genome Sequencing Center for Infectious Disease"/>
            <person name="Feldgarden M."/>
            <person name="Van der Auwera G.A."/>
            <person name="Mahillon J."/>
            <person name="Duprez V."/>
            <person name="Timmery S."/>
            <person name="Mattelet C."/>
            <person name="Dierick K."/>
            <person name="Sun M."/>
            <person name="Yu Z."/>
            <person name="Zhu L."/>
            <person name="Hu X."/>
            <person name="Shank E.B."/>
            <person name="Swiecicka I."/>
            <person name="Hansen B.M."/>
            <person name="Andrup L."/>
            <person name="Walker B."/>
            <person name="Young S.K."/>
            <person name="Zeng Q."/>
            <person name="Gargeya S."/>
            <person name="Fitzgerald M."/>
            <person name="Haas B."/>
            <person name="Abouelleil A."/>
            <person name="Alvarado L."/>
            <person name="Arachchi H.M."/>
            <person name="Berlin A.M."/>
            <person name="Chapman S.B."/>
            <person name="Dewar J."/>
            <person name="Goldberg J."/>
            <person name="Griggs A."/>
            <person name="Gujja S."/>
            <person name="Hansen M."/>
            <person name="Howarth C."/>
            <person name="Imamovic A."/>
            <person name="Larimer J."/>
            <person name="McCowan C."/>
            <person name="Murphy C."/>
            <person name="Neiman D."/>
            <person name="Pearson M."/>
            <person name="Priest M."/>
            <person name="Roberts A."/>
            <person name="Saif S."/>
            <person name="Shea T."/>
            <person name="Sisk P."/>
            <person name="Sykes S."/>
            <person name="Wortman J."/>
            <person name="Nusbaum C."/>
            <person name="Birren B."/>
        </authorList>
    </citation>
    <scope>NUCLEOTIDE SEQUENCE [LARGE SCALE GENOMIC DNA]</scope>
    <source>
        <strain evidence="4 5">ISP2954</strain>
    </source>
</reference>
<dbReference type="NCBIfam" id="TIGR01554">
    <property type="entry name" value="major_cap_HK97"/>
    <property type="match status" value="1"/>
</dbReference>
<evidence type="ECO:0000313" key="4">
    <source>
        <dbReference type="EMBL" id="EOP74022.1"/>
    </source>
</evidence>
<evidence type="ECO:0000313" key="5">
    <source>
        <dbReference type="Proteomes" id="UP000013989"/>
    </source>
</evidence>
<dbReference type="InterPro" id="IPR024455">
    <property type="entry name" value="Phage_capsid"/>
</dbReference>
<evidence type="ECO:0000256" key="2">
    <source>
        <dbReference type="SAM" id="Coils"/>
    </source>
</evidence>
<comment type="caution">
    <text evidence="4">The sequence shown here is derived from an EMBL/GenBank/DDBJ whole genome shotgun (WGS) entry which is preliminary data.</text>
</comment>
<keyword evidence="2" id="KW-0175">Coiled coil</keyword>